<comment type="caution">
    <text evidence="1">The sequence shown here is derived from an EMBL/GenBank/DDBJ whole genome shotgun (WGS) entry which is preliminary data.</text>
</comment>
<dbReference type="RefSeq" id="WP_183662524.1">
    <property type="nucleotide sequence ID" value="NZ_JACIBV010000003.1"/>
</dbReference>
<dbReference type="GeneID" id="95395730"/>
<dbReference type="AlphaFoldDB" id="A0A7W5VLE7"/>
<evidence type="ECO:0000313" key="1">
    <source>
        <dbReference type="EMBL" id="MBB3733804.1"/>
    </source>
</evidence>
<accession>A0A7W5VLE7</accession>
<sequence>MSLELSIDQGETWLTGGTLTIPTSRYDAAARAFLVAAMTTSDQAMDVLWQVKVWQREVGTRLPPSGTPNVVLRSDGHPS</sequence>
<protein>
    <submittedName>
        <fullName evidence="1">Uncharacterized protein</fullName>
    </submittedName>
</protein>
<reference evidence="1 2" key="1">
    <citation type="submission" date="2020-08" db="EMBL/GenBank/DDBJ databases">
        <title>Sequencing the genomes of 1000 actinobacteria strains.</title>
        <authorList>
            <person name="Klenk H.-P."/>
        </authorList>
    </citation>
    <scope>NUCLEOTIDE SEQUENCE [LARGE SCALE GENOMIC DNA]</scope>
    <source>
        <strain evidence="1 2">DSM 44320</strain>
    </source>
</reference>
<dbReference type="EMBL" id="JACIBV010000003">
    <property type="protein sequence ID" value="MBB3733804.1"/>
    <property type="molecule type" value="Genomic_DNA"/>
</dbReference>
<keyword evidence="2" id="KW-1185">Reference proteome</keyword>
<organism evidence="1 2">
    <name type="scientific">Nonomuraea dietziae</name>
    <dbReference type="NCBI Taxonomy" id="65515"/>
    <lineage>
        <taxon>Bacteria</taxon>
        <taxon>Bacillati</taxon>
        <taxon>Actinomycetota</taxon>
        <taxon>Actinomycetes</taxon>
        <taxon>Streptosporangiales</taxon>
        <taxon>Streptosporangiaceae</taxon>
        <taxon>Nonomuraea</taxon>
    </lineage>
</organism>
<proteinExistence type="predicted"/>
<evidence type="ECO:0000313" key="2">
    <source>
        <dbReference type="Proteomes" id="UP000579945"/>
    </source>
</evidence>
<gene>
    <name evidence="1" type="ORF">FHR33_009757</name>
</gene>
<dbReference type="Proteomes" id="UP000579945">
    <property type="component" value="Unassembled WGS sequence"/>
</dbReference>
<name>A0A7W5VLE7_9ACTN</name>